<comment type="caution">
    <text evidence="2">The sequence shown here is derived from an EMBL/GenBank/DDBJ whole genome shotgun (WGS) entry which is preliminary data.</text>
</comment>
<keyword evidence="3" id="KW-1185">Reference proteome</keyword>
<feature type="transmembrane region" description="Helical" evidence="1">
    <location>
        <begin position="342"/>
        <end position="363"/>
    </location>
</feature>
<evidence type="ECO:0000313" key="2">
    <source>
        <dbReference type="EMBL" id="MET3614941.1"/>
    </source>
</evidence>
<feature type="transmembrane region" description="Helical" evidence="1">
    <location>
        <begin position="369"/>
        <end position="386"/>
    </location>
</feature>
<gene>
    <name evidence="2" type="ORF">ABID16_003284</name>
</gene>
<sequence>MMIFTLLSTLVFFFYSKGILEDGGNPCPKGSEYLMPFGVINLFMLVFVVFLISDAFSYKGENQKIYFDNFFKNINKNLGGMQYASAFVFIVYCFLHYLTRDPDPLWSSNSYLLMLSLDSGYSDTISRFLASIIVPVYFLCCIMVAVSYSSGRLFPLFGNGVSALWLAILQISAASRAAGVGLLLFAIYRAASVGALRPSVLVAATLGMYVIVAALAGRGSGMFGLENFFIQLASPLKGQLGVSNIVANLFQGALSTGDGLVVGGGFSEQYKLLSFSPLPSFIDGFDRIREASEIRLGPVCPMSAVAELANFGPAYWLAYSVGYISMVAFINSRFVVMRTSPVMVMAANGLFTIFSIVGFTYPLRNVSRMFVYISILLLFFALVGRSNHDEKEQVRS</sequence>
<accession>A0ABV2J2J9</accession>
<dbReference type="EMBL" id="JBEPMB010000005">
    <property type="protein sequence ID" value="MET3614941.1"/>
    <property type="molecule type" value="Genomic_DNA"/>
</dbReference>
<feature type="transmembrane region" description="Helical" evidence="1">
    <location>
        <begin position="34"/>
        <end position="57"/>
    </location>
</feature>
<dbReference type="RefSeq" id="WP_354557428.1">
    <property type="nucleotide sequence ID" value="NZ_JBEPMB010000005.1"/>
</dbReference>
<evidence type="ECO:0000256" key="1">
    <source>
        <dbReference type="SAM" id="Phobius"/>
    </source>
</evidence>
<evidence type="ECO:0000313" key="3">
    <source>
        <dbReference type="Proteomes" id="UP001549047"/>
    </source>
</evidence>
<evidence type="ECO:0008006" key="4">
    <source>
        <dbReference type="Google" id="ProtNLM"/>
    </source>
</evidence>
<feature type="transmembrane region" description="Helical" evidence="1">
    <location>
        <begin position="78"/>
        <end position="98"/>
    </location>
</feature>
<protein>
    <recommendedName>
        <fullName evidence="4">Oligosaccharide repeat unit polymerase</fullName>
    </recommendedName>
</protein>
<reference evidence="2 3" key="1">
    <citation type="submission" date="2024-06" db="EMBL/GenBank/DDBJ databases">
        <title>Genomic Encyclopedia of Type Strains, Phase IV (KMG-IV): sequencing the most valuable type-strain genomes for metagenomic binning, comparative biology and taxonomic classification.</title>
        <authorList>
            <person name="Goeker M."/>
        </authorList>
    </citation>
    <scope>NUCLEOTIDE SEQUENCE [LARGE SCALE GENOMIC DNA]</scope>
    <source>
        <strain evidence="2 3">DSM 29780</strain>
    </source>
</reference>
<dbReference type="Proteomes" id="UP001549047">
    <property type="component" value="Unassembled WGS sequence"/>
</dbReference>
<name>A0ABV2J2J9_9HYPH</name>
<proteinExistence type="predicted"/>
<organism evidence="2 3">
    <name type="scientific">Rhizobium aquaticum</name>
    <dbReference type="NCBI Taxonomy" id="1549636"/>
    <lineage>
        <taxon>Bacteria</taxon>
        <taxon>Pseudomonadati</taxon>
        <taxon>Pseudomonadota</taxon>
        <taxon>Alphaproteobacteria</taxon>
        <taxon>Hyphomicrobiales</taxon>
        <taxon>Rhizobiaceae</taxon>
        <taxon>Rhizobium/Agrobacterium group</taxon>
        <taxon>Rhizobium</taxon>
    </lineage>
</organism>
<keyword evidence="1" id="KW-1133">Transmembrane helix</keyword>
<feature type="transmembrane region" description="Helical" evidence="1">
    <location>
        <begin position="313"/>
        <end position="330"/>
    </location>
</feature>
<feature type="transmembrane region" description="Helical" evidence="1">
    <location>
        <begin position="128"/>
        <end position="151"/>
    </location>
</feature>
<keyword evidence="1" id="KW-0472">Membrane</keyword>
<feature type="transmembrane region" description="Helical" evidence="1">
    <location>
        <begin position="200"/>
        <end position="217"/>
    </location>
</feature>
<feature type="transmembrane region" description="Helical" evidence="1">
    <location>
        <begin position="163"/>
        <end position="188"/>
    </location>
</feature>
<keyword evidence="1" id="KW-0812">Transmembrane</keyword>